<dbReference type="Pfam" id="PF01292">
    <property type="entry name" value="Ni_hydr_CYTB"/>
    <property type="match status" value="1"/>
</dbReference>
<protein>
    <submittedName>
        <fullName evidence="8">Cytochrome B</fullName>
    </submittedName>
</protein>
<dbReference type="Proteomes" id="UP000236449">
    <property type="component" value="Unassembled WGS sequence"/>
</dbReference>
<proteinExistence type="predicted"/>
<feature type="transmembrane region" description="Helical" evidence="6">
    <location>
        <begin position="38"/>
        <end position="56"/>
    </location>
</feature>
<dbReference type="Gene3D" id="1.20.950.20">
    <property type="entry name" value="Transmembrane di-heme cytochromes, Chain C"/>
    <property type="match status" value="1"/>
</dbReference>
<accession>A0A2J8I867</accession>
<dbReference type="GO" id="GO:0005886">
    <property type="term" value="C:plasma membrane"/>
    <property type="evidence" value="ECO:0007669"/>
    <property type="project" value="UniProtKB-SubCell"/>
</dbReference>
<comment type="caution">
    <text evidence="8">The sequence shown here is derived from an EMBL/GenBank/DDBJ whole genome shotgun (WGS) entry which is preliminary data.</text>
</comment>
<evidence type="ECO:0000256" key="6">
    <source>
        <dbReference type="SAM" id="Phobius"/>
    </source>
</evidence>
<dbReference type="InterPro" id="IPR016174">
    <property type="entry name" value="Di-haem_cyt_TM"/>
</dbReference>
<dbReference type="GO" id="GO:0009055">
    <property type="term" value="F:electron transfer activity"/>
    <property type="evidence" value="ECO:0007669"/>
    <property type="project" value="InterPro"/>
</dbReference>
<gene>
    <name evidence="8" type="ORF">C1N32_01640</name>
</gene>
<feature type="transmembrane region" description="Helical" evidence="6">
    <location>
        <begin position="134"/>
        <end position="155"/>
    </location>
</feature>
<evidence type="ECO:0000313" key="8">
    <source>
        <dbReference type="EMBL" id="PNI06735.1"/>
    </source>
</evidence>
<dbReference type="InterPro" id="IPR011577">
    <property type="entry name" value="Cyt_b561_bac/Ni-Hgenase"/>
</dbReference>
<dbReference type="EMBL" id="POSK01000001">
    <property type="protein sequence ID" value="PNI06735.1"/>
    <property type="molecule type" value="Genomic_DNA"/>
</dbReference>
<sequence length="171" mass="19671">MTKPYVWDIVVRLTHWTVAAMFLANYFVTEEGSETHEWVGYIVLAAIAVRLLWGFLTRSPARLSAFKPSVSQAVAHLQQVLHTKSDDHQGHNPAGAVMIWTMWILLIITGLSGWSTQLNMFWGEEWVEEIHELFANLTMFAVAIHISAVIFMTHWTKRAYVKSMLFSRHSR</sequence>
<reference evidence="8 9" key="1">
    <citation type="submission" date="2018-01" db="EMBL/GenBank/DDBJ databases">
        <title>Draft genome sequences of six Vibrio diazotrophicus strains isolated from deep-sea sediments of the Baltic Sea.</title>
        <authorList>
            <person name="Castillo D."/>
            <person name="Vandieken V."/>
            <person name="Chiang O."/>
            <person name="Middelboe M."/>
        </authorList>
    </citation>
    <scope>NUCLEOTIDE SEQUENCE [LARGE SCALE GENOMIC DNA]</scope>
    <source>
        <strain evidence="8 9">60.27F</strain>
    </source>
</reference>
<comment type="subcellular location">
    <subcellularLocation>
        <location evidence="1">Cell membrane</location>
        <topology evidence="1">Multi-pass membrane protein</topology>
    </subcellularLocation>
</comment>
<dbReference type="OrthoDB" id="196472at2"/>
<dbReference type="GO" id="GO:0020037">
    <property type="term" value="F:heme binding"/>
    <property type="evidence" value="ECO:0007669"/>
    <property type="project" value="TreeGrafter"/>
</dbReference>
<feature type="domain" description="Cytochrome b561 bacterial/Ni-hydrogenase" evidence="7">
    <location>
        <begin position="6"/>
        <end position="166"/>
    </location>
</feature>
<evidence type="ECO:0000256" key="4">
    <source>
        <dbReference type="ARBA" id="ARBA00022989"/>
    </source>
</evidence>
<evidence type="ECO:0000313" key="9">
    <source>
        <dbReference type="Proteomes" id="UP000236449"/>
    </source>
</evidence>
<evidence type="ECO:0000259" key="7">
    <source>
        <dbReference type="Pfam" id="PF01292"/>
    </source>
</evidence>
<evidence type="ECO:0000256" key="5">
    <source>
        <dbReference type="ARBA" id="ARBA00023136"/>
    </source>
</evidence>
<evidence type="ECO:0000256" key="1">
    <source>
        <dbReference type="ARBA" id="ARBA00004651"/>
    </source>
</evidence>
<dbReference type="PANTHER" id="PTHR30485">
    <property type="entry name" value="NI/FE-HYDROGENASE 1 B-TYPE CYTOCHROME SUBUNIT"/>
    <property type="match status" value="1"/>
</dbReference>
<dbReference type="RefSeq" id="WP_102965207.1">
    <property type="nucleotide sequence ID" value="NZ_POSK01000001.1"/>
</dbReference>
<keyword evidence="2" id="KW-1003">Cell membrane</keyword>
<dbReference type="AlphaFoldDB" id="A0A2J8I867"/>
<name>A0A2J8I867_VIBDI</name>
<keyword evidence="5 6" id="KW-0472">Membrane</keyword>
<keyword evidence="4 6" id="KW-1133">Transmembrane helix</keyword>
<dbReference type="GO" id="GO:0022904">
    <property type="term" value="P:respiratory electron transport chain"/>
    <property type="evidence" value="ECO:0007669"/>
    <property type="project" value="InterPro"/>
</dbReference>
<keyword evidence="3 6" id="KW-0812">Transmembrane</keyword>
<dbReference type="PANTHER" id="PTHR30485:SF2">
    <property type="entry name" value="BLL0597 PROTEIN"/>
    <property type="match status" value="1"/>
</dbReference>
<dbReference type="SUPFAM" id="SSF81342">
    <property type="entry name" value="Transmembrane di-heme cytochromes"/>
    <property type="match status" value="1"/>
</dbReference>
<organism evidence="8 9">
    <name type="scientific">Vibrio diazotrophicus</name>
    <dbReference type="NCBI Taxonomy" id="685"/>
    <lineage>
        <taxon>Bacteria</taxon>
        <taxon>Pseudomonadati</taxon>
        <taxon>Pseudomonadota</taxon>
        <taxon>Gammaproteobacteria</taxon>
        <taxon>Vibrionales</taxon>
        <taxon>Vibrionaceae</taxon>
        <taxon>Vibrio</taxon>
    </lineage>
</organism>
<feature type="transmembrane region" description="Helical" evidence="6">
    <location>
        <begin position="94"/>
        <end position="114"/>
    </location>
</feature>
<feature type="transmembrane region" description="Helical" evidence="6">
    <location>
        <begin position="9"/>
        <end position="26"/>
    </location>
</feature>
<dbReference type="InterPro" id="IPR051542">
    <property type="entry name" value="Hydrogenase_cytochrome"/>
</dbReference>
<evidence type="ECO:0000256" key="2">
    <source>
        <dbReference type="ARBA" id="ARBA00022475"/>
    </source>
</evidence>
<evidence type="ECO:0000256" key="3">
    <source>
        <dbReference type="ARBA" id="ARBA00022692"/>
    </source>
</evidence>